<dbReference type="EMBL" id="JBBPBF010000005">
    <property type="protein sequence ID" value="KAK7614051.1"/>
    <property type="molecule type" value="Genomic_DNA"/>
</dbReference>
<dbReference type="Proteomes" id="UP001367316">
    <property type="component" value="Unassembled WGS sequence"/>
</dbReference>
<evidence type="ECO:0000313" key="2">
    <source>
        <dbReference type="EMBL" id="KAK7614051.1"/>
    </source>
</evidence>
<feature type="compositionally biased region" description="Polar residues" evidence="1">
    <location>
        <begin position="8"/>
        <end position="20"/>
    </location>
</feature>
<keyword evidence="3" id="KW-1185">Reference proteome</keyword>
<name>A0ABR1NIN7_9PEZI</name>
<evidence type="ECO:0000313" key="3">
    <source>
        <dbReference type="Proteomes" id="UP001367316"/>
    </source>
</evidence>
<feature type="region of interest" description="Disordered" evidence="1">
    <location>
        <begin position="1"/>
        <end position="20"/>
    </location>
</feature>
<sequence length="204" mass="21767">MNRGPASQRPSPTSNAATESRAFTTTSSPVLSPCLPACLPACLPPLGLAWSRASDAIIPRHALESSLNAIITSRELSLSIATGLRGYHLFFFFFFFFPSPYISPFHPLMVALLHAHVLSPTPTYSSCLPSPSLPSLSVSPITSPASKKTSPPPVRLFRTGSFSPLPSPCYDHAADKPALKSFLFLPGLPAVRYMHAAAASSFAQ</sequence>
<organism evidence="2 3">
    <name type="scientific">Phyllosticta paracitricarpa</name>
    <dbReference type="NCBI Taxonomy" id="2016321"/>
    <lineage>
        <taxon>Eukaryota</taxon>
        <taxon>Fungi</taxon>
        <taxon>Dikarya</taxon>
        <taxon>Ascomycota</taxon>
        <taxon>Pezizomycotina</taxon>
        <taxon>Dothideomycetes</taxon>
        <taxon>Dothideomycetes incertae sedis</taxon>
        <taxon>Botryosphaeriales</taxon>
        <taxon>Phyllostictaceae</taxon>
        <taxon>Phyllosticta</taxon>
    </lineage>
</organism>
<accession>A0ABR1NIN7</accession>
<gene>
    <name evidence="2" type="ORF">JOL62DRAFT_354475</name>
</gene>
<comment type="caution">
    <text evidence="2">The sequence shown here is derived from an EMBL/GenBank/DDBJ whole genome shotgun (WGS) entry which is preliminary data.</text>
</comment>
<proteinExistence type="predicted"/>
<reference evidence="2 3" key="1">
    <citation type="submission" date="2024-04" db="EMBL/GenBank/DDBJ databases">
        <title>Phyllosticta paracitricarpa is synonymous to the EU quarantine fungus P. citricarpa based on phylogenomic analyses.</title>
        <authorList>
            <consortium name="Lawrence Berkeley National Laboratory"/>
            <person name="Van ingen-buijs V.A."/>
            <person name="Van westerhoven A.C."/>
            <person name="Haridas S."/>
            <person name="Skiadas P."/>
            <person name="Martin F."/>
            <person name="Groenewald J.Z."/>
            <person name="Crous P.W."/>
            <person name="Seidl M.F."/>
        </authorList>
    </citation>
    <scope>NUCLEOTIDE SEQUENCE [LARGE SCALE GENOMIC DNA]</scope>
    <source>
        <strain evidence="2 3">CBS 141358</strain>
    </source>
</reference>
<evidence type="ECO:0000256" key="1">
    <source>
        <dbReference type="SAM" id="MobiDB-lite"/>
    </source>
</evidence>
<protein>
    <submittedName>
        <fullName evidence="2">Uncharacterized protein</fullName>
    </submittedName>
</protein>